<dbReference type="KEGG" id="dvi:6622734"/>
<dbReference type="EMBL" id="CH940647">
    <property type="protein sequence ID" value="EDW69374.1"/>
    <property type="molecule type" value="Genomic_DNA"/>
</dbReference>
<evidence type="ECO:0000313" key="2">
    <source>
        <dbReference type="Proteomes" id="UP000008792"/>
    </source>
</evidence>
<name>B4LG66_DROVI</name>
<keyword evidence="2" id="KW-1185">Reference proteome</keyword>
<accession>B4LG66</accession>
<dbReference type="OMA" id="DEYPANL"/>
<organism evidence="1 2">
    <name type="scientific">Drosophila virilis</name>
    <name type="common">Fruit fly</name>
    <dbReference type="NCBI Taxonomy" id="7244"/>
    <lineage>
        <taxon>Eukaryota</taxon>
        <taxon>Metazoa</taxon>
        <taxon>Ecdysozoa</taxon>
        <taxon>Arthropoda</taxon>
        <taxon>Hexapoda</taxon>
        <taxon>Insecta</taxon>
        <taxon>Pterygota</taxon>
        <taxon>Neoptera</taxon>
        <taxon>Endopterygota</taxon>
        <taxon>Diptera</taxon>
        <taxon>Brachycera</taxon>
        <taxon>Muscomorpha</taxon>
        <taxon>Ephydroidea</taxon>
        <taxon>Drosophilidae</taxon>
        <taxon>Drosophila</taxon>
    </lineage>
</organism>
<dbReference type="InParanoid" id="B4LG66"/>
<dbReference type="Proteomes" id="UP000008792">
    <property type="component" value="Unassembled WGS sequence"/>
</dbReference>
<gene>
    <name evidence="1" type="primary">Dvir\GJ13205</name>
    <name evidence="1" type="ORF">Dvir_GJ13205</name>
</gene>
<sequence>MDANFDYSAFTVKCNEYFDQHPINLRELCVTKSVIRANDFFKSLEENIEAETTPTSPGKVLGTVEEYAELFKVFETYPSNLQRQPKKRELHRAGSVIIKGTDAMQDQSAINTSSACLALSMSRMEQESSAAQVYKDYKNFQQKLRQVFNEASALEGEQSVYLDKIAQLEIFAQQLEKLMPSQREAPDAFTAEEASKLNAIAENMKQLNYLRSHSLSPVLNPMDTTVARLETLVEVLNYTLTQISCFSTT</sequence>
<dbReference type="STRING" id="7244.B4LG66"/>
<dbReference type="HOGENOM" id="CLU_1162218_0_0_1"/>
<dbReference type="PhylomeDB" id="B4LG66"/>
<reference evidence="1 2" key="1">
    <citation type="journal article" date="2007" name="Nature">
        <title>Evolution of genes and genomes on the Drosophila phylogeny.</title>
        <authorList>
            <consortium name="Drosophila 12 Genomes Consortium"/>
            <person name="Clark A.G."/>
            <person name="Eisen M.B."/>
            <person name="Smith D.R."/>
            <person name="Bergman C.M."/>
            <person name="Oliver B."/>
            <person name="Markow T.A."/>
            <person name="Kaufman T.C."/>
            <person name="Kellis M."/>
            <person name="Gelbart W."/>
            <person name="Iyer V.N."/>
            <person name="Pollard D.A."/>
            <person name="Sackton T.B."/>
            <person name="Larracuente A.M."/>
            <person name="Singh N.D."/>
            <person name="Abad J.P."/>
            <person name="Abt D.N."/>
            <person name="Adryan B."/>
            <person name="Aguade M."/>
            <person name="Akashi H."/>
            <person name="Anderson W.W."/>
            <person name="Aquadro C.F."/>
            <person name="Ardell D.H."/>
            <person name="Arguello R."/>
            <person name="Artieri C.G."/>
            <person name="Barbash D.A."/>
            <person name="Barker D."/>
            <person name="Barsanti P."/>
            <person name="Batterham P."/>
            <person name="Batzoglou S."/>
            <person name="Begun D."/>
            <person name="Bhutkar A."/>
            <person name="Blanco E."/>
            <person name="Bosak S.A."/>
            <person name="Bradley R.K."/>
            <person name="Brand A.D."/>
            <person name="Brent M.R."/>
            <person name="Brooks A.N."/>
            <person name="Brown R.H."/>
            <person name="Butlin R.K."/>
            <person name="Caggese C."/>
            <person name="Calvi B.R."/>
            <person name="Bernardo de Carvalho A."/>
            <person name="Caspi A."/>
            <person name="Castrezana S."/>
            <person name="Celniker S.E."/>
            <person name="Chang J.L."/>
            <person name="Chapple C."/>
            <person name="Chatterji S."/>
            <person name="Chinwalla A."/>
            <person name="Civetta A."/>
            <person name="Clifton S.W."/>
            <person name="Comeron J.M."/>
            <person name="Costello J.C."/>
            <person name="Coyne J.A."/>
            <person name="Daub J."/>
            <person name="David R.G."/>
            <person name="Delcher A.L."/>
            <person name="Delehaunty K."/>
            <person name="Do C.B."/>
            <person name="Ebling H."/>
            <person name="Edwards K."/>
            <person name="Eickbush T."/>
            <person name="Evans J.D."/>
            <person name="Filipski A."/>
            <person name="Findeiss S."/>
            <person name="Freyhult E."/>
            <person name="Fulton L."/>
            <person name="Fulton R."/>
            <person name="Garcia A.C."/>
            <person name="Gardiner A."/>
            <person name="Garfield D.A."/>
            <person name="Garvin B.E."/>
            <person name="Gibson G."/>
            <person name="Gilbert D."/>
            <person name="Gnerre S."/>
            <person name="Godfrey J."/>
            <person name="Good R."/>
            <person name="Gotea V."/>
            <person name="Gravely B."/>
            <person name="Greenberg A.J."/>
            <person name="Griffiths-Jones S."/>
            <person name="Gross S."/>
            <person name="Guigo R."/>
            <person name="Gustafson E.A."/>
            <person name="Haerty W."/>
            <person name="Hahn M.W."/>
            <person name="Halligan D.L."/>
            <person name="Halpern A.L."/>
            <person name="Halter G.M."/>
            <person name="Han M.V."/>
            <person name="Heger A."/>
            <person name="Hillier L."/>
            <person name="Hinrichs A.S."/>
            <person name="Holmes I."/>
            <person name="Hoskins R.A."/>
            <person name="Hubisz M.J."/>
            <person name="Hultmark D."/>
            <person name="Huntley M.A."/>
            <person name="Jaffe D.B."/>
            <person name="Jagadeeshan S."/>
            <person name="Jeck W.R."/>
            <person name="Johnson J."/>
            <person name="Jones C.D."/>
            <person name="Jordan W.C."/>
            <person name="Karpen G.H."/>
            <person name="Kataoka E."/>
            <person name="Keightley P.D."/>
            <person name="Kheradpour P."/>
            <person name="Kirkness E.F."/>
            <person name="Koerich L.B."/>
            <person name="Kristiansen K."/>
            <person name="Kudrna D."/>
            <person name="Kulathinal R.J."/>
            <person name="Kumar S."/>
            <person name="Kwok R."/>
            <person name="Lander E."/>
            <person name="Langley C.H."/>
            <person name="Lapoint R."/>
            <person name="Lazzaro B.P."/>
            <person name="Lee S.J."/>
            <person name="Levesque L."/>
            <person name="Li R."/>
            <person name="Lin C.F."/>
            <person name="Lin M.F."/>
            <person name="Lindblad-Toh K."/>
            <person name="Llopart A."/>
            <person name="Long M."/>
            <person name="Low L."/>
            <person name="Lozovsky E."/>
            <person name="Lu J."/>
            <person name="Luo M."/>
            <person name="Machado C.A."/>
            <person name="Makalowski W."/>
            <person name="Marzo M."/>
            <person name="Matsuda M."/>
            <person name="Matzkin L."/>
            <person name="McAllister B."/>
            <person name="McBride C.S."/>
            <person name="McKernan B."/>
            <person name="McKernan K."/>
            <person name="Mendez-Lago M."/>
            <person name="Minx P."/>
            <person name="Mollenhauer M.U."/>
            <person name="Montooth K."/>
            <person name="Mount S.M."/>
            <person name="Mu X."/>
            <person name="Myers E."/>
            <person name="Negre B."/>
            <person name="Newfeld S."/>
            <person name="Nielsen R."/>
            <person name="Noor M.A."/>
            <person name="O'Grady P."/>
            <person name="Pachter L."/>
            <person name="Papaceit M."/>
            <person name="Parisi M.J."/>
            <person name="Parisi M."/>
            <person name="Parts L."/>
            <person name="Pedersen J.S."/>
            <person name="Pesole G."/>
            <person name="Phillippy A.M."/>
            <person name="Ponting C.P."/>
            <person name="Pop M."/>
            <person name="Porcelli D."/>
            <person name="Powell J.R."/>
            <person name="Prohaska S."/>
            <person name="Pruitt K."/>
            <person name="Puig M."/>
            <person name="Quesneville H."/>
            <person name="Ram K.R."/>
            <person name="Rand D."/>
            <person name="Rasmussen M.D."/>
            <person name="Reed L.K."/>
            <person name="Reenan R."/>
            <person name="Reily A."/>
            <person name="Remington K.A."/>
            <person name="Rieger T.T."/>
            <person name="Ritchie M.G."/>
            <person name="Robin C."/>
            <person name="Rogers Y.H."/>
            <person name="Rohde C."/>
            <person name="Rozas J."/>
            <person name="Rubenfield M.J."/>
            <person name="Ruiz A."/>
            <person name="Russo S."/>
            <person name="Salzberg S.L."/>
            <person name="Sanchez-Gracia A."/>
            <person name="Saranga D.J."/>
            <person name="Sato H."/>
            <person name="Schaeffer S.W."/>
            <person name="Schatz M.C."/>
            <person name="Schlenke T."/>
            <person name="Schwartz R."/>
            <person name="Segarra C."/>
            <person name="Singh R.S."/>
            <person name="Sirot L."/>
            <person name="Sirota M."/>
            <person name="Sisneros N.B."/>
            <person name="Smith C.D."/>
            <person name="Smith T.F."/>
            <person name="Spieth J."/>
            <person name="Stage D.E."/>
            <person name="Stark A."/>
            <person name="Stephan W."/>
            <person name="Strausberg R.L."/>
            <person name="Strempel S."/>
            <person name="Sturgill D."/>
            <person name="Sutton G."/>
            <person name="Sutton G.G."/>
            <person name="Tao W."/>
            <person name="Teichmann S."/>
            <person name="Tobari Y.N."/>
            <person name="Tomimura Y."/>
            <person name="Tsolas J.M."/>
            <person name="Valente V.L."/>
            <person name="Venter E."/>
            <person name="Venter J.C."/>
            <person name="Vicario S."/>
            <person name="Vieira F.G."/>
            <person name="Vilella A.J."/>
            <person name="Villasante A."/>
            <person name="Walenz B."/>
            <person name="Wang J."/>
            <person name="Wasserman M."/>
            <person name="Watts T."/>
            <person name="Wilson D."/>
            <person name="Wilson R.K."/>
            <person name="Wing R.A."/>
            <person name="Wolfner M.F."/>
            <person name="Wong A."/>
            <person name="Wong G.K."/>
            <person name="Wu C.I."/>
            <person name="Wu G."/>
            <person name="Yamamoto D."/>
            <person name="Yang H.P."/>
            <person name="Yang S.P."/>
            <person name="Yorke J.A."/>
            <person name="Yoshida K."/>
            <person name="Zdobnov E."/>
            <person name="Zhang P."/>
            <person name="Zhang Y."/>
            <person name="Zimin A.V."/>
            <person name="Baldwin J."/>
            <person name="Abdouelleil A."/>
            <person name="Abdulkadir J."/>
            <person name="Abebe A."/>
            <person name="Abera B."/>
            <person name="Abreu J."/>
            <person name="Acer S.C."/>
            <person name="Aftuck L."/>
            <person name="Alexander A."/>
            <person name="An P."/>
            <person name="Anderson E."/>
            <person name="Anderson S."/>
            <person name="Arachi H."/>
            <person name="Azer M."/>
            <person name="Bachantsang P."/>
            <person name="Barry A."/>
            <person name="Bayul T."/>
            <person name="Berlin A."/>
            <person name="Bessette D."/>
            <person name="Bloom T."/>
            <person name="Blye J."/>
            <person name="Boguslavskiy L."/>
            <person name="Bonnet C."/>
            <person name="Boukhgalter B."/>
            <person name="Bourzgui I."/>
            <person name="Brown A."/>
            <person name="Cahill P."/>
            <person name="Channer S."/>
            <person name="Cheshatsang Y."/>
            <person name="Chuda L."/>
            <person name="Citroen M."/>
            <person name="Collymore A."/>
            <person name="Cooke P."/>
            <person name="Costello M."/>
            <person name="D'Aco K."/>
            <person name="Daza R."/>
            <person name="De Haan G."/>
            <person name="DeGray S."/>
            <person name="DeMaso C."/>
            <person name="Dhargay N."/>
            <person name="Dooley K."/>
            <person name="Dooley E."/>
            <person name="Doricent M."/>
            <person name="Dorje P."/>
            <person name="Dorjee K."/>
            <person name="Dupes A."/>
            <person name="Elong R."/>
            <person name="Falk J."/>
            <person name="Farina A."/>
            <person name="Faro S."/>
            <person name="Ferguson D."/>
            <person name="Fisher S."/>
            <person name="Foley C.D."/>
            <person name="Franke A."/>
            <person name="Friedrich D."/>
            <person name="Gadbois L."/>
            <person name="Gearin G."/>
            <person name="Gearin C.R."/>
            <person name="Giannoukos G."/>
            <person name="Goode T."/>
            <person name="Graham J."/>
            <person name="Grandbois E."/>
            <person name="Grewal S."/>
            <person name="Gyaltsen K."/>
            <person name="Hafez N."/>
            <person name="Hagos B."/>
            <person name="Hall J."/>
            <person name="Henson C."/>
            <person name="Hollinger A."/>
            <person name="Honan T."/>
            <person name="Huard M.D."/>
            <person name="Hughes L."/>
            <person name="Hurhula B."/>
            <person name="Husby M.E."/>
            <person name="Kamat A."/>
            <person name="Kanga B."/>
            <person name="Kashin S."/>
            <person name="Khazanovich D."/>
            <person name="Kisner P."/>
            <person name="Lance K."/>
            <person name="Lara M."/>
            <person name="Lee W."/>
            <person name="Lennon N."/>
            <person name="Letendre F."/>
            <person name="LeVine R."/>
            <person name="Lipovsky A."/>
            <person name="Liu X."/>
            <person name="Liu J."/>
            <person name="Liu S."/>
            <person name="Lokyitsang T."/>
            <person name="Lokyitsang Y."/>
            <person name="Lubonja R."/>
            <person name="Lui A."/>
            <person name="MacDonald P."/>
            <person name="Magnisalis V."/>
            <person name="Maru K."/>
            <person name="Matthews C."/>
            <person name="McCusker W."/>
            <person name="McDonough S."/>
            <person name="Mehta T."/>
            <person name="Meldrim J."/>
            <person name="Meneus L."/>
            <person name="Mihai O."/>
            <person name="Mihalev A."/>
            <person name="Mihova T."/>
            <person name="Mittelman R."/>
            <person name="Mlenga V."/>
            <person name="Montmayeur A."/>
            <person name="Mulrain L."/>
            <person name="Navidi A."/>
            <person name="Naylor J."/>
            <person name="Negash T."/>
            <person name="Nguyen T."/>
            <person name="Nguyen N."/>
            <person name="Nicol R."/>
            <person name="Norbu C."/>
            <person name="Norbu N."/>
            <person name="Novod N."/>
            <person name="O'Neill B."/>
            <person name="Osman S."/>
            <person name="Markiewicz E."/>
            <person name="Oyono O.L."/>
            <person name="Patti C."/>
            <person name="Phunkhang P."/>
            <person name="Pierre F."/>
            <person name="Priest M."/>
            <person name="Raghuraman S."/>
            <person name="Rege F."/>
            <person name="Reyes R."/>
            <person name="Rise C."/>
            <person name="Rogov P."/>
            <person name="Ross K."/>
            <person name="Ryan E."/>
            <person name="Settipalli S."/>
            <person name="Shea T."/>
            <person name="Sherpa N."/>
            <person name="Shi L."/>
            <person name="Shih D."/>
            <person name="Sparrow T."/>
            <person name="Spaulding J."/>
            <person name="Stalker J."/>
            <person name="Stange-Thomann N."/>
            <person name="Stavropoulos S."/>
            <person name="Stone C."/>
            <person name="Strader C."/>
            <person name="Tesfaye S."/>
            <person name="Thomson T."/>
            <person name="Thoulutsang Y."/>
            <person name="Thoulutsang D."/>
            <person name="Topham K."/>
            <person name="Topping I."/>
            <person name="Tsamla T."/>
            <person name="Vassiliev H."/>
            <person name="Vo A."/>
            <person name="Wangchuk T."/>
            <person name="Wangdi T."/>
            <person name="Weiand M."/>
            <person name="Wilkinson J."/>
            <person name="Wilson A."/>
            <person name="Yadav S."/>
            <person name="Young G."/>
            <person name="Yu Q."/>
            <person name="Zembek L."/>
            <person name="Zhong D."/>
            <person name="Zimmer A."/>
            <person name="Zwirko Z."/>
            <person name="Jaffe D.B."/>
            <person name="Alvarez P."/>
            <person name="Brockman W."/>
            <person name="Butler J."/>
            <person name="Chin C."/>
            <person name="Gnerre S."/>
            <person name="Grabherr M."/>
            <person name="Kleber M."/>
            <person name="Mauceli E."/>
            <person name="MacCallum I."/>
        </authorList>
    </citation>
    <scope>NUCLEOTIDE SEQUENCE [LARGE SCALE GENOMIC DNA]</scope>
    <source>
        <strain evidence="2">Tucson 15010-1051.87</strain>
    </source>
</reference>
<dbReference type="FunCoup" id="B4LG66">
    <property type="interactions" value="58"/>
</dbReference>
<protein>
    <recommendedName>
        <fullName evidence="3">Augmin complex subunit msd5</fullName>
    </recommendedName>
</protein>
<evidence type="ECO:0000313" key="1">
    <source>
        <dbReference type="EMBL" id="EDW69374.1"/>
    </source>
</evidence>
<proteinExistence type="predicted"/>
<evidence type="ECO:0008006" key="3">
    <source>
        <dbReference type="Google" id="ProtNLM"/>
    </source>
</evidence>
<dbReference type="eggNOG" id="ENOG502TBSC">
    <property type="taxonomic scope" value="Eukaryota"/>
</dbReference>
<dbReference type="OrthoDB" id="7883350at2759"/>
<dbReference type="AlphaFoldDB" id="B4LG66"/>